<dbReference type="GO" id="GO:0009372">
    <property type="term" value="P:quorum sensing"/>
    <property type="evidence" value="ECO:0007669"/>
    <property type="project" value="UniProtKB-KW"/>
</dbReference>
<comment type="caution">
    <text evidence="9">The sequence shown here is derived from an EMBL/GenBank/DDBJ whole genome shotgun (WGS) entry which is preliminary data.</text>
</comment>
<accession>A0A829R7R3</accession>
<reference evidence="9 10" key="1">
    <citation type="submission" date="2012-12" db="EMBL/GenBank/DDBJ databases">
        <title>Novel taxa of Listeriaceae from agricultural environments in the United States.</title>
        <authorList>
            <person name="den Bakker H.C."/>
            <person name="Allred A."/>
            <person name="Warchocki S."/>
            <person name="Wright E.M."/>
            <person name="Burrell A."/>
            <person name="Nightingale K.K."/>
            <person name="Kephart D."/>
            <person name="Wiedmann M."/>
        </authorList>
    </citation>
    <scope>NUCLEOTIDE SEQUENCE [LARGE SCALE GENOMIC DNA]</scope>
    <source>
        <strain evidence="9 10">FSL F6-1183</strain>
    </source>
</reference>
<organism evidence="9 10">
    <name type="scientific">Listeria grayi FSL F6-1183</name>
    <dbReference type="NCBI Taxonomy" id="1265827"/>
    <lineage>
        <taxon>Bacteria</taxon>
        <taxon>Bacillati</taxon>
        <taxon>Bacillota</taxon>
        <taxon>Bacilli</taxon>
        <taxon>Bacillales</taxon>
        <taxon>Listeriaceae</taxon>
        <taxon>Listeria</taxon>
    </lineage>
</organism>
<dbReference type="GO" id="GO:0006508">
    <property type="term" value="P:proteolysis"/>
    <property type="evidence" value="ECO:0007669"/>
    <property type="project" value="UniProtKB-KW"/>
</dbReference>
<keyword evidence="7 8" id="KW-0472">Membrane</keyword>
<evidence type="ECO:0000256" key="6">
    <source>
        <dbReference type="ARBA" id="ARBA00022989"/>
    </source>
</evidence>
<dbReference type="RefSeq" id="WP_234404357.1">
    <property type="nucleotide sequence ID" value="NZ_AODG01000007.1"/>
</dbReference>
<evidence type="ECO:0000256" key="4">
    <source>
        <dbReference type="ARBA" id="ARBA00022692"/>
    </source>
</evidence>
<dbReference type="SMART" id="SM00793">
    <property type="entry name" value="AgrB"/>
    <property type="match status" value="1"/>
</dbReference>
<dbReference type="InterPro" id="IPR006741">
    <property type="entry name" value="AgrB"/>
</dbReference>
<keyword evidence="5" id="KW-0378">Hydrolase</keyword>
<name>A0A829R7R3_LISGR</name>
<keyword evidence="1" id="KW-1003">Cell membrane</keyword>
<evidence type="ECO:0000256" key="1">
    <source>
        <dbReference type="ARBA" id="ARBA00022475"/>
    </source>
</evidence>
<dbReference type="EMBL" id="AODG01000007">
    <property type="protein sequence ID" value="EUJ28601.1"/>
    <property type="molecule type" value="Genomic_DNA"/>
</dbReference>
<feature type="transmembrane region" description="Helical" evidence="8">
    <location>
        <begin position="109"/>
        <end position="128"/>
    </location>
</feature>
<evidence type="ECO:0000256" key="7">
    <source>
        <dbReference type="ARBA" id="ARBA00023136"/>
    </source>
</evidence>
<proteinExistence type="predicted"/>
<dbReference type="Pfam" id="PF04647">
    <property type="entry name" value="AgrB"/>
    <property type="match status" value="1"/>
</dbReference>
<feature type="transmembrane region" description="Helical" evidence="8">
    <location>
        <begin position="49"/>
        <end position="74"/>
    </location>
</feature>
<protein>
    <submittedName>
        <fullName evidence="9">Regulator</fullName>
    </submittedName>
</protein>
<gene>
    <name evidence="9" type="ORF">LMUR_05862</name>
</gene>
<evidence type="ECO:0000313" key="10">
    <source>
        <dbReference type="Proteomes" id="UP000019251"/>
    </source>
</evidence>
<keyword evidence="6 8" id="KW-1133">Transmembrane helix</keyword>
<keyword evidence="4 8" id="KW-0812">Transmembrane</keyword>
<evidence type="ECO:0000256" key="8">
    <source>
        <dbReference type="SAM" id="Phobius"/>
    </source>
</evidence>
<dbReference type="Proteomes" id="UP000019251">
    <property type="component" value="Unassembled WGS sequence"/>
</dbReference>
<keyword evidence="3" id="KW-0645">Protease</keyword>
<feature type="transmembrane region" description="Helical" evidence="8">
    <location>
        <begin position="86"/>
        <end position="103"/>
    </location>
</feature>
<evidence type="ECO:0000256" key="2">
    <source>
        <dbReference type="ARBA" id="ARBA00022654"/>
    </source>
</evidence>
<evidence type="ECO:0000256" key="3">
    <source>
        <dbReference type="ARBA" id="ARBA00022670"/>
    </source>
</evidence>
<keyword evidence="2" id="KW-0673">Quorum sensing</keyword>
<dbReference type="GO" id="GO:0008233">
    <property type="term" value="F:peptidase activity"/>
    <property type="evidence" value="ECO:0007669"/>
    <property type="project" value="UniProtKB-KW"/>
</dbReference>
<dbReference type="AlphaFoldDB" id="A0A829R7R3"/>
<evidence type="ECO:0000313" key="9">
    <source>
        <dbReference type="EMBL" id="EUJ28601.1"/>
    </source>
</evidence>
<sequence>MSNYSPNVPLSARLAEKIITKERWADDEEGYLKVKYGLEIILINAMKFIAVYGVALLLGIVWQTITVHLAYLMIRRYSFGLHATKSWVCTVVSVSMFDLIPYFAKGLLLNNWIVLGVFIFVLLNVFFFRSSRYRESSLIGKDNRKKIKKEKQWCVRCY</sequence>
<evidence type="ECO:0000256" key="5">
    <source>
        <dbReference type="ARBA" id="ARBA00022801"/>
    </source>
</evidence>
<dbReference type="GO" id="GO:0016020">
    <property type="term" value="C:membrane"/>
    <property type="evidence" value="ECO:0007669"/>
    <property type="project" value="InterPro"/>
</dbReference>